<comment type="caution">
    <text evidence="2">The sequence shown here is derived from an EMBL/GenBank/DDBJ whole genome shotgun (WGS) entry which is preliminary data.</text>
</comment>
<organism evidence="2 3">
    <name type="scientific">Fusarium longipes</name>
    <dbReference type="NCBI Taxonomy" id="694270"/>
    <lineage>
        <taxon>Eukaryota</taxon>
        <taxon>Fungi</taxon>
        <taxon>Dikarya</taxon>
        <taxon>Ascomycota</taxon>
        <taxon>Pezizomycotina</taxon>
        <taxon>Sordariomycetes</taxon>
        <taxon>Hypocreomycetidae</taxon>
        <taxon>Hypocreales</taxon>
        <taxon>Nectriaceae</taxon>
        <taxon>Fusarium</taxon>
    </lineage>
</organism>
<dbReference type="Proteomes" id="UP000266234">
    <property type="component" value="Unassembled WGS sequence"/>
</dbReference>
<reference evidence="2 3" key="1">
    <citation type="journal article" date="2018" name="PLoS Pathog.">
        <title>Evolution of structural diversity of trichothecenes, a family of toxins produced by plant pathogenic and entomopathogenic fungi.</title>
        <authorList>
            <person name="Proctor R.H."/>
            <person name="McCormick S.P."/>
            <person name="Kim H.S."/>
            <person name="Cardoza R.E."/>
            <person name="Stanley A.M."/>
            <person name="Lindo L."/>
            <person name="Kelly A."/>
            <person name="Brown D.W."/>
            <person name="Lee T."/>
            <person name="Vaughan M.M."/>
            <person name="Alexander N.J."/>
            <person name="Busman M."/>
            <person name="Gutierrez S."/>
        </authorList>
    </citation>
    <scope>NUCLEOTIDE SEQUENCE [LARGE SCALE GENOMIC DNA]</scope>
    <source>
        <strain evidence="2 3">NRRL 20695</strain>
    </source>
</reference>
<evidence type="ECO:0000313" key="3">
    <source>
        <dbReference type="Proteomes" id="UP000266234"/>
    </source>
</evidence>
<gene>
    <name evidence="2" type="ORF">FLONG3_23</name>
</gene>
<dbReference type="AlphaFoldDB" id="A0A395TBC8"/>
<feature type="region of interest" description="Disordered" evidence="1">
    <location>
        <begin position="117"/>
        <end position="175"/>
    </location>
</feature>
<feature type="compositionally biased region" description="Polar residues" evidence="1">
    <location>
        <begin position="117"/>
        <end position="138"/>
    </location>
</feature>
<feature type="compositionally biased region" description="Polar residues" evidence="1">
    <location>
        <begin position="273"/>
        <end position="283"/>
    </location>
</feature>
<dbReference type="STRING" id="694270.A0A395TBC8"/>
<accession>A0A395TBC8</accession>
<feature type="compositionally biased region" description="Polar residues" evidence="1">
    <location>
        <begin position="290"/>
        <end position="316"/>
    </location>
</feature>
<protein>
    <recommendedName>
        <fullName evidence="4">LisH domain-containing protein</fullName>
    </recommendedName>
</protein>
<feature type="compositionally biased region" description="Polar residues" evidence="1">
    <location>
        <begin position="165"/>
        <end position="175"/>
    </location>
</feature>
<dbReference type="OrthoDB" id="5600002at2759"/>
<feature type="compositionally biased region" description="Basic residues" evidence="1">
    <location>
        <begin position="319"/>
        <end position="334"/>
    </location>
</feature>
<evidence type="ECO:0008006" key="4">
    <source>
        <dbReference type="Google" id="ProtNLM"/>
    </source>
</evidence>
<name>A0A395TBC8_9HYPO</name>
<keyword evidence="3" id="KW-1185">Reference proteome</keyword>
<evidence type="ECO:0000313" key="2">
    <source>
        <dbReference type="EMBL" id="RGP81826.1"/>
    </source>
</evidence>
<sequence>MTDVKAVTGRPHDRSKHFQENYNKRTQLNTYIYEYFLHNGMSQCAEYILKADPDVKVHRHSPSSELDDKGRGFKNALRRKPEALHDYCKLWAVPPTTSSILLTKRANEASQRFQMQLTSTGQQNKNELTTRQGRSGLSRNEDIAGSRGTQGPIRSLKSLQRPALQASSPDALSGTTKQVEIGIQPMNDIIVNHPKAELDCLDGSMGTVRMNDWIRASNPRTYHQSNGQTTWQPVAAKKTPFQQQGKIDHNWWVQWQNDLSENPIPWASRPGDQGTQQERSLSPSVKPDGANNSAKPKSTISLPSQTSKSALPTPQLSKPAHKRRPSHKNMTPKKRVMDVKDEMVTCKIHKSNAGSTLTHPANAAPNPVPHINLVGKRNDVQNTSIAKAVPTGQPAAALPSTPASMAANPPVDLVQSATIGMEISNLR</sequence>
<feature type="region of interest" description="Disordered" evidence="1">
    <location>
        <begin position="262"/>
        <end position="337"/>
    </location>
</feature>
<proteinExistence type="predicted"/>
<dbReference type="EMBL" id="PXOG01000001">
    <property type="protein sequence ID" value="RGP81826.1"/>
    <property type="molecule type" value="Genomic_DNA"/>
</dbReference>
<evidence type="ECO:0000256" key="1">
    <source>
        <dbReference type="SAM" id="MobiDB-lite"/>
    </source>
</evidence>